<keyword evidence="6" id="KW-0158">Chromosome</keyword>
<keyword evidence="12" id="KW-0067">ATP-binding</keyword>
<dbReference type="GO" id="GO:0006302">
    <property type="term" value="P:double-strand break repair"/>
    <property type="evidence" value="ECO:0007669"/>
    <property type="project" value="InterPro"/>
</dbReference>
<name>A0A2V3ITV5_9FLOR</name>
<dbReference type="EMBL" id="NBIV01000059">
    <property type="protein sequence ID" value="PXF45529.1"/>
    <property type="molecule type" value="Genomic_DNA"/>
</dbReference>
<comment type="subcellular location">
    <subcellularLocation>
        <location evidence="3">Chromosome</location>
    </subcellularLocation>
    <subcellularLocation>
        <location evidence="2">Nucleus</location>
    </subcellularLocation>
</comment>
<evidence type="ECO:0000256" key="8">
    <source>
        <dbReference type="ARBA" id="ARBA00022741"/>
    </source>
</evidence>
<accession>A0A2V3ITV5</accession>
<evidence type="ECO:0000259" key="21">
    <source>
        <dbReference type="Pfam" id="PF13476"/>
    </source>
</evidence>
<evidence type="ECO:0000256" key="17">
    <source>
        <dbReference type="ARBA" id="ARBA00023254"/>
    </source>
</evidence>
<proteinExistence type="inferred from homology"/>
<dbReference type="GO" id="GO:0000722">
    <property type="term" value="P:telomere maintenance via recombination"/>
    <property type="evidence" value="ECO:0007669"/>
    <property type="project" value="TreeGrafter"/>
</dbReference>
<keyword evidence="23" id="KW-1185">Reference proteome</keyword>
<comment type="similarity">
    <text evidence="4">Belongs to the SMC family. RAD50 subfamily.</text>
</comment>
<dbReference type="GO" id="GO:0070192">
    <property type="term" value="P:chromosome organization involved in meiotic cell cycle"/>
    <property type="evidence" value="ECO:0007669"/>
    <property type="project" value="TreeGrafter"/>
</dbReference>
<feature type="coiled-coil region" evidence="19">
    <location>
        <begin position="905"/>
        <end position="967"/>
    </location>
</feature>
<feature type="coiled-coil region" evidence="19">
    <location>
        <begin position="488"/>
        <end position="548"/>
    </location>
</feature>
<keyword evidence="7" id="KW-0479">Metal-binding</keyword>
<evidence type="ECO:0000313" key="22">
    <source>
        <dbReference type="EMBL" id="PXF45529.1"/>
    </source>
</evidence>
<dbReference type="FunFam" id="3.40.50.300:FF:000593">
    <property type="entry name" value="DNA repair protein RAD50"/>
    <property type="match status" value="1"/>
</dbReference>
<dbReference type="GO" id="GO:0051880">
    <property type="term" value="F:G-quadruplex DNA binding"/>
    <property type="evidence" value="ECO:0007669"/>
    <property type="project" value="TreeGrafter"/>
</dbReference>
<feature type="coiled-coil region" evidence="19">
    <location>
        <begin position="641"/>
        <end position="675"/>
    </location>
</feature>
<evidence type="ECO:0000256" key="9">
    <source>
        <dbReference type="ARBA" id="ARBA00022763"/>
    </source>
</evidence>
<dbReference type="GO" id="GO:0003691">
    <property type="term" value="F:double-stranded telomeric DNA binding"/>
    <property type="evidence" value="ECO:0007669"/>
    <property type="project" value="TreeGrafter"/>
</dbReference>
<comment type="catalytic activity">
    <reaction evidence="18">
        <text>ATP + H2O = ADP + phosphate + H(+)</text>
        <dbReference type="Rhea" id="RHEA:13065"/>
        <dbReference type="ChEBI" id="CHEBI:15377"/>
        <dbReference type="ChEBI" id="CHEBI:15378"/>
        <dbReference type="ChEBI" id="CHEBI:30616"/>
        <dbReference type="ChEBI" id="CHEBI:43474"/>
        <dbReference type="ChEBI" id="CHEBI:456216"/>
    </reaction>
</comment>
<keyword evidence="15" id="KW-0234">DNA repair</keyword>
<comment type="caution">
    <text evidence="22">The sequence shown here is derived from an EMBL/GenBank/DDBJ whole genome shotgun (WGS) entry which is preliminary data.</text>
</comment>
<dbReference type="GO" id="GO:0007004">
    <property type="term" value="P:telomere maintenance via telomerase"/>
    <property type="evidence" value="ECO:0007669"/>
    <property type="project" value="TreeGrafter"/>
</dbReference>
<evidence type="ECO:0000256" key="2">
    <source>
        <dbReference type="ARBA" id="ARBA00004123"/>
    </source>
</evidence>
<dbReference type="SUPFAM" id="SSF52540">
    <property type="entry name" value="P-loop containing nucleoside triphosphate hydrolases"/>
    <property type="match status" value="2"/>
</dbReference>
<keyword evidence="11" id="KW-0862">Zinc</keyword>
<dbReference type="Pfam" id="PF13476">
    <property type="entry name" value="AAA_23"/>
    <property type="match status" value="1"/>
</dbReference>
<evidence type="ECO:0000256" key="6">
    <source>
        <dbReference type="ARBA" id="ARBA00022454"/>
    </source>
</evidence>
<protein>
    <recommendedName>
        <fullName evidence="5">DNA repair protein RAD50</fullName>
    </recommendedName>
</protein>
<dbReference type="GO" id="GO:0046872">
    <property type="term" value="F:metal ion binding"/>
    <property type="evidence" value="ECO:0007669"/>
    <property type="project" value="UniProtKB-KW"/>
</dbReference>
<keyword evidence="9" id="KW-0227">DNA damage</keyword>
<feature type="region of interest" description="Disordered" evidence="20">
    <location>
        <begin position="1076"/>
        <end position="1100"/>
    </location>
</feature>
<feature type="coiled-coil region" evidence="19">
    <location>
        <begin position="336"/>
        <end position="384"/>
    </location>
</feature>
<keyword evidence="10" id="KW-0378">Hydrolase</keyword>
<evidence type="ECO:0000256" key="3">
    <source>
        <dbReference type="ARBA" id="ARBA00004286"/>
    </source>
</evidence>
<gene>
    <name evidence="22" type="ORF">BWQ96_04731</name>
</gene>
<dbReference type="InterPro" id="IPR038729">
    <property type="entry name" value="Rad50/SbcC_AAA"/>
</dbReference>
<dbReference type="InterPro" id="IPR027417">
    <property type="entry name" value="P-loop_NTPase"/>
</dbReference>
<evidence type="ECO:0000256" key="16">
    <source>
        <dbReference type="ARBA" id="ARBA00023242"/>
    </source>
</evidence>
<evidence type="ECO:0000256" key="7">
    <source>
        <dbReference type="ARBA" id="ARBA00022723"/>
    </source>
</evidence>
<dbReference type="PANTHER" id="PTHR18867">
    <property type="entry name" value="RAD50"/>
    <property type="match status" value="1"/>
</dbReference>
<evidence type="ECO:0000256" key="13">
    <source>
        <dbReference type="ARBA" id="ARBA00022842"/>
    </source>
</evidence>
<evidence type="ECO:0000256" key="12">
    <source>
        <dbReference type="ARBA" id="ARBA00022840"/>
    </source>
</evidence>
<dbReference type="GO" id="GO:0005524">
    <property type="term" value="F:ATP binding"/>
    <property type="evidence" value="ECO:0007669"/>
    <property type="project" value="UniProtKB-KW"/>
</dbReference>
<evidence type="ECO:0000313" key="23">
    <source>
        <dbReference type="Proteomes" id="UP000247409"/>
    </source>
</evidence>
<dbReference type="GO" id="GO:0016887">
    <property type="term" value="F:ATP hydrolysis activity"/>
    <property type="evidence" value="ECO:0007669"/>
    <property type="project" value="InterPro"/>
</dbReference>
<feature type="coiled-coil region" evidence="19">
    <location>
        <begin position="247"/>
        <end position="291"/>
    </location>
</feature>
<evidence type="ECO:0000256" key="20">
    <source>
        <dbReference type="SAM" id="MobiDB-lite"/>
    </source>
</evidence>
<keyword evidence="13" id="KW-0460">Magnesium</keyword>
<dbReference type="GO" id="GO:0000794">
    <property type="term" value="C:condensed nuclear chromosome"/>
    <property type="evidence" value="ECO:0007669"/>
    <property type="project" value="TreeGrafter"/>
</dbReference>
<feature type="domain" description="Rad50/SbcC-type AAA" evidence="21">
    <location>
        <begin position="6"/>
        <end position="238"/>
    </location>
</feature>
<evidence type="ECO:0000256" key="18">
    <source>
        <dbReference type="ARBA" id="ARBA00049360"/>
    </source>
</evidence>
<organism evidence="22 23">
    <name type="scientific">Gracilariopsis chorda</name>
    <dbReference type="NCBI Taxonomy" id="448386"/>
    <lineage>
        <taxon>Eukaryota</taxon>
        <taxon>Rhodophyta</taxon>
        <taxon>Florideophyceae</taxon>
        <taxon>Rhodymeniophycidae</taxon>
        <taxon>Gracilariales</taxon>
        <taxon>Gracilariaceae</taxon>
        <taxon>Gracilariopsis</taxon>
    </lineage>
</organism>
<evidence type="ECO:0000256" key="19">
    <source>
        <dbReference type="SAM" id="Coils"/>
    </source>
</evidence>
<dbReference type="GO" id="GO:0030870">
    <property type="term" value="C:Mre11 complex"/>
    <property type="evidence" value="ECO:0007669"/>
    <property type="project" value="TreeGrafter"/>
</dbReference>
<dbReference type="Gene3D" id="3.40.50.300">
    <property type="entry name" value="P-loop containing nucleotide triphosphate hydrolases"/>
    <property type="match status" value="2"/>
</dbReference>
<keyword evidence="8" id="KW-0547">Nucleotide-binding</keyword>
<dbReference type="OrthoDB" id="18797at2759"/>
<reference evidence="22 23" key="1">
    <citation type="journal article" date="2018" name="Mol. Biol. Evol.">
        <title>Analysis of the draft genome of the red seaweed Gracilariopsis chorda provides insights into genome size evolution in Rhodophyta.</title>
        <authorList>
            <person name="Lee J."/>
            <person name="Yang E.C."/>
            <person name="Graf L."/>
            <person name="Yang J.H."/>
            <person name="Qiu H."/>
            <person name="Zel Zion U."/>
            <person name="Chan C.X."/>
            <person name="Stephens T.G."/>
            <person name="Weber A.P.M."/>
            <person name="Boo G.H."/>
            <person name="Boo S.M."/>
            <person name="Kim K.M."/>
            <person name="Shin Y."/>
            <person name="Jung M."/>
            <person name="Lee S.J."/>
            <person name="Yim H.S."/>
            <person name="Lee J.H."/>
            <person name="Bhattacharya D."/>
            <person name="Yoon H.S."/>
        </authorList>
    </citation>
    <scope>NUCLEOTIDE SEQUENCE [LARGE SCALE GENOMIC DNA]</scope>
    <source>
        <strain evidence="22 23">SKKU-2015</strain>
        <tissue evidence="22">Whole body</tissue>
    </source>
</reference>
<dbReference type="PANTHER" id="PTHR18867:SF12">
    <property type="entry name" value="DNA REPAIR PROTEIN RAD50"/>
    <property type="match status" value="1"/>
</dbReference>
<evidence type="ECO:0000256" key="10">
    <source>
        <dbReference type="ARBA" id="ARBA00022801"/>
    </source>
</evidence>
<dbReference type="Proteomes" id="UP000247409">
    <property type="component" value="Unassembled WGS sequence"/>
</dbReference>
<dbReference type="STRING" id="448386.A0A2V3ITV5"/>
<comment type="cofactor">
    <cofactor evidence="1">
        <name>Zn(2+)</name>
        <dbReference type="ChEBI" id="CHEBI:29105"/>
    </cofactor>
</comment>
<sequence>MTTIDRLGIRGIRSYGPDQETFIKFYKPLTIILGRNGSGKSTIIEAVKMATTGDLPPMVERGAAFIHDPRIDNETETKAKIRLMFSNARGDQYIVSRHFQLTMKRGPRGNGYKTEFKTLDQTLKRMGRDDPGSASSYKCADINVLLPQVMGVAKPVLNNVIFVHQEDSLWPLSDPKTLKDKFDDIFAATRYTKALESIRKFKRDQTADLKTVKVELMHYEDKVVALEKVRSEVDEIRVRHDEFSKGIDVLRAEIAELVEQIRSVEQVTRKYQEKRSELDKLRVERARMEKDKAAKFAEMKVHLPEMDEEALRCEISDVQAYLDRADGERAKRSGVIEQLESELAMLRAECNERQSRKGMLEQQAKMHSNRLSRLEELKHELLTEERGRGTTTPVLHNVSLPDESASLLEWTSALQRRKEVTKRYVQKVLEKGDKSVSDATTKLNDAKLHVNTLQTDTRRKTDDIRAKRVKLSTIRKELVSLEASQSSVTSAENRVKTAQRLLDDITESTCVSELQKSILTNRRRTSTIREDLSELRSLREQLVADQNEQARYEILRETADKKKKILRTIQKDFIELMLSSIDELSPFLEGRGDLSSIREKLASPSSISLEQNRNEKEMIIEVSNRILASSRTAKTDIEKLAEKSTQALNSVNSRRAELQLQLNEVREYLDSQRVEMNSSARKLKEAPNSPAGIHEVAVLLEQLSISPTEEPRVLEEKHVDAVKNAIDKTDIEILKANQRISQLESGALLAEHELEQFEKDPKHKCPACGISSTKRYSDQLKHLLSRLERYKTPEPIQNTKLTLEKLQNTSQVLRKLQSQSSNAFLKGQSFRSVASKIREIDDEIEVLASKAKEARKRVRDFQHDAGENSATLQIPAKKLEFHQCFTESEMAKKEVETVRNGLSMNRAQSRSLKDVEKDIRQIEDEMTKLQELIEKDTRLVDREKEDLRRAEHRLHQSQQTLLQLNSMAEKHKRLALEEKEIKAEIGETEKGIQEDTSRTRQHQADVEYFEQELSVVRAESSNALKQANSLLSSREMQIQQWSTYVREVDAYERAGRRTELETLMMSLKNMQEDIESKDADKRAQEKELQTASDSQREMESRIRNLRDNQRYRLQEQELIVNARTMRHVKDEISAIERNTGMIPMEKLDKLRRMMNKKDSERHATLGKRQVYTDRYKEKKKELAVAEKAGSRRKFEECRIRKQTMELACSDLERYHRALDQALVAFHSLKMMAINRTIKELWQQTYMGTDIEEIEITSDSNTSRGTGTLTRSFQYRVQMRRGQATLDMRGRCSAGQKVLACLVIRLALAESFCSDCGILALDEPTTNLDRENIVSLAGALKAIIENRRQQRNFQLVLITHDQEFIEMIGAREFCSDYFRIVKDADGISRAHIEDLREMM</sequence>
<dbReference type="GO" id="GO:0043047">
    <property type="term" value="F:single-stranded telomeric DNA binding"/>
    <property type="evidence" value="ECO:0007669"/>
    <property type="project" value="TreeGrafter"/>
</dbReference>
<evidence type="ECO:0000256" key="5">
    <source>
        <dbReference type="ARBA" id="ARBA00017893"/>
    </source>
</evidence>
<evidence type="ECO:0000256" key="14">
    <source>
        <dbReference type="ARBA" id="ARBA00023054"/>
    </source>
</evidence>
<keyword evidence="16" id="KW-0539">Nucleus</keyword>
<dbReference type="Pfam" id="PF13558">
    <property type="entry name" value="SbcC_Walker_B"/>
    <property type="match status" value="1"/>
</dbReference>
<evidence type="ECO:0000256" key="11">
    <source>
        <dbReference type="ARBA" id="ARBA00022833"/>
    </source>
</evidence>
<evidence type="ECO:0000256" key="4">
    <source>
        <dbReference type="ARBA" id="ARBA00009439"/>
    </source>
</evidence>
<evidence type="ECO:0000256" key="15">
    <source>
        <dbReference type="ARBA" id="ARBA00023204"/>
    </source>
</evidence>
<feature type="coiled-coil region" evidence="19">
    <location>
        <begin position="796"/>
        <end position="864"/>
    </location>
</feature>
<evidence type="ECO:0000256" key="1">
    <source>
        <dbReference type="ARBA" id="ARBA00001947"/>
    </source>
</evidence>
<keyword evidence="14 19" id="KW-0175">Coiled coil</keyword>
<keyword evidence="17" id="KW-0469">Meiosis</keyword>